<feature type="chain" id="PRO_5002843006" description="Outer membrane efflux protein" evidence="1">
    <location>
        <begin position="18"/>
        <end position="395"/>
    </location>
</feature>
<dbReference type="PATRIC" id="fig|929558.5.peg.1761"/>
<dbReference type="RefSeq" id="WP_008336286.1">
    <property type="nucleotide sequence ID" value="NZ_AFRZ01000001.1"/>
</dbReference>
<dbReference type="STRING" id="929558.SMGD1_1766"/>
<proteinExistence type="predicted"/>
<organism evidence="2 3">
    <name type="scientific">Sulfurimonas gotlandica (strain DSM 19862 / JCM 16533 / GD1)</name>
    <dbReference type="NCBI Taxonomy" id="929558"/>
    <lineage>
        <taxon>Bacteria</taxon>
        <taxon>Pseudomonadati</taxon>
        <taxon>Campylobacterota</taxon>
        <taxon>Epsilonproteobacteria</taxon>
        <taxon>Campylobacterales</taxon>
        <taxon>Sulfurimonadaceae</taxon>
        <taxon>Sulfurimonas</taxon>
    </lineage>
</organism>
<keyword evidence="1" id="KW-0732">Signal</keyword>
<keyword evidence="3" id="KW-1185">Reference proteome</keyword>
<feature type="signal peptide" evidence="1">
    <location>
        <begin position="1"/>
        <end position="17"/>
    </location>
</feature>
<sequence length="395" mass="44907">MKLKLFLVFFIALNADAQNLSEILDSLQKSKKTLSITQRTYSDIAKNELFSTQEAPELGLSISHADETANDGVEYSLGISQNLAHPFSSSSKDRATDSLTKAIKQKSKHELHVLTLEVSSRYHSACTSKEMSDRAEELFKEQSSRFNQLQRAYDLGEISKKSLLFNKLDLVKLQQKVVSHKRSYLAELSYLQEAADNLKIDELSCDDLLKISKDVKLNNIDEHGEIKEITYQQNSVKSFYDVYNSSFKSIGYEVLYEKELDKTRYTFGLSIPLGAVTSQTQKQQAEYLHKNSSLSAAKDALTSEIINASKSLQLKVGTLYDEYTLLNQEILPMSLELRQLAKSALSEGEGTIMEYLDATRSYSENLLEMLEIKKNYYYELFELYKKADLDLGEKL</sequence>
<dbReference type="eggNOG" id="ENOG5031ATF">
    <property type="taxonomic scope" value="Bacteria"/>
</dbReference>
<dbReference type="SUPFAM" id="SSF56954">
    <property type="entry name" value="Outer membrane efflux proteins (OEP)"/>
    <property type="match status" value="1"/>
</dbReference>
<evidence type="ECO:0008006" key="4">
    <source>
        <dbReference type="Google" id="ProtNLM"/>
    </source>
</evidence>
<evidence type="ECO:0000313" key="3">
    <source>
        <dbReference type="Proteomes" id="UP000006431"/>
    </source>
</evidence>
<comment type="caution">
    <text evidence="2">The sequence shown here is derived from an EMBL/GenBank/DDBJ whole genome shotgun (WGS) entry which is preliminary data.</text>
</comment>
<dbReference type="Gene3D" id="1.20.1600.10">
    <property type="entry name" value="Outer membrane efflux proteins (OEP)"/>
    <property type="match status" value="2"/>
</dbReference>
<dbReference type="EMBL" id="AFRZ01000001">
    <property type="protein sequence ID" value="EHP30289.1"/>
    <property type="molecule type" value="Genomic_DNA"/>
</dbReference>
<gene>
    <name evidence="2" type="ORF">SMGD1_1766</name>
</gene>
<accession>B6BID6</accession>
<dbReference type="GO" id="GO:0015562">
    <property type="term" value="F:efflux transmembrane transporter activity"/>
    <property type="evidence" value="ECO:0007669"/>
    <property type="project" value="InterPro"/>
</dbReference>
<dbReference type="OrthoDB" id="5333027at2"/>
<dbReference type="Proteomes" id="UP000006431">
    <property type="component" value="Unassembled WGS sequence"/>
</dbReference>
<evidence type="ECO:0000313" key="2">
    <source>
        <dbReference type="EMBL" id="EHP30289.1"/>
    </source>
</evidence>
<name>B6BID6_SULGG</name>
<dbReference type="AlphaFoldDB" id="B6BID6"/>
<protein>
    <recommendedName>
        <fullName evidence="4">Outer membrane efflux protein</fullName>
    </recommendedName>
</protein>
<dbReference type="HOGENOM" id="CLU_701929_0_0_7"/>
<reference evidence="2 3" key="1">
    <citation type="journal article" date="2012" name="Proc. Natl. Acad. Sci. U.S.A.">
        <title>Genome and physiology of a model Epsilonproteobacterium responsible for sulfide detoxification in marine oxygen depletion zones.</title>
        <authorList>
            <person name="Grote J."/>
            <person name="Schott T."/>
            <person name="Bruckner C.G."/>
            <person name="Glockner F.O."/>
            <person name="Jost G."/>
            <person name="Teeling H."/>
            <person name="Labrenz M."/>
            <person name="Jurgens K."/>
        </authorList>
    </citation>
    <scope>NUCLEOTIDE SEQUENCE [LARGE SCALE GENOMIC DNA]</scope>
    <source>
        <strain evidence="2 3">GD1</strain>
    </source>
</reference>
<evidence type="ECO:0000256" key="1">
    <source>
        <dbReference type="SAM" id="SignalP"/>
    </source>
</evidence>
<accession>H1FVH6</accession>